<dbReference type="InterPro" id="IPR027417">
    <property type="entry name" value="P-loop_NTPase"/>
</dbReference>
<keyword evidence="6" id="KW-0354">Hemolysis</keyword>
<evidence type="ECO:0000256" key="14">
    <source>
        <dbReference type="ARBA" id="ARBA00072252"/>
    </source>
</evidence>
<proteinExistence type="inferred from homology"/>
<evidence type="ECO:0000256" key="7">
    <source>
        <dbReference type="ARBA" id="ARBA00022741"/>
    </source>
</evidence>
<dbReference type="Pfam" id="PF00005">
    <property type="entry name" value="ABC_tran"/>
    <property type="match status" value="1"/>
</dbReference>
<dbReference type="GO" id="GO:0015421">
    <property type="term" value="F:ABC-type oligopeptide transporter activity"/>
    <property type="evidence" value="ECO:0007669"/>
    <property type="project" value="TreeGrafter"/>
</dbReference>
<organism evidence="19 20">
    <name type="scientific">Paraburkholderia fynbosensis</name>
    <dbReference type="NCBI Taxonomy" id="1200993"/>
    <lineage>
        <taxon>Bacteria</taxon>
        <taxon>Pseudomonadati</taxon>
        <taxon>Pseudomonadota</taxon>
        <taxon>Betaproteobacteria</taxon>
        <taxon>Burkholderiales</taxon>
        <taxon>Burkholderiaceae</taxon>
        <taxon>Paraburkholderia</taxon>
    </lineage>
</organism>
<dbReference type="SUPFAM" id="SSF52540">
    <property type="entry name" value="P-loop containing nucleoside triphosphate hydrolases"/>
    <property type="match status" value="1"/>
</dbReference>
<dbReference type="PANTHER" id="PTHR43394">
    <property type="entry name" value="ATP-DEPENDENT PERMEASE MDL1, MITOCHONDRIAL"/>
    <property type="match status" value="1"/>
</dbReference>
<name>A0A6J5GCX1_9BURK</name>
<protein>
    <recommendedName>
        <fullName evidence="14">Cyclolysin secretion/processing ATP-binding protein CyaB</fullName>
    </recommendedName>
</protein>
<evidence type="ECO:0000256" key="10">
    <source>
        <dbReference type="ARBA" id="ARBA00022989"/>
    </source>
</evidence>
<comment type="subcellular location">
    <subcellularLocation>
        <location evidence="1">Cell membrane</location>
        <topology evidence="1">Multi-pass membrane protein</topology>
    </subcellularLocation>
</comment>
<evidence type="ECO:0000259" key="16">
    <source>
        <dbReference type="PROSITE" id="PS50893"/>
    </source>
</evidence>
<dbReference type="Proteomes" id="UP000494252">
    <property type="component" value="Unassembled WGS sequence"/>
</dbReference>
<dbReference type="NCBIfam" id="TIGR03375">
    <property type="entry name" value="type_I_sec_LssB"/>
    <property type="match status" value="1"/>
</dbReference>
<evidence type="ECO:0000256" key="2">
    <source>
        <dbReference type="ARBA" id="ARBA00022448"/>
    </source>
</evidence>
<keyword evidence="8" id="KW-0378">Hydrolase</keyword>
<evidence type="ECO:0000259" key="17">
    <source>
        <dbReference type="PROSITE" id="PS50929"/>
    </source>
</evidence>
<dbReference type="PROSITE" id="PS50893">
    <property type="entry name" value="ABC_TRANSPORTER_2"/>
    <property type="match status" value="1"/>
</dbReference>
<keyword evidence="9 19" id="KW-0067">ATP-binding</keyword>
<dbReference type="PANTHER" id="PTHR43394:SF1">
    <property type="entry name" value="ATP-BINDING CASSETTE SUB-FAMILY B MEMBER 10, MITOCHONDRIAL"/>
    <property type="match status" value="1"/>
</dbReference>
<dbReference type="GO" id="GO:0005886">
    <property type="term" value="C:plasma membrane"/>
    <property type="evidence" value="ECO:0007669"/>
    <property type="project" value="UniProtKB-SubCell"/>
</dbReference>
<dbReference type="InterPro" id="IPR036640">
    <property type="entry name" value="ABC1_TM_sf"/>
</dbReference>
<dbReference type="InterPro" id="IPR011527">
    <property type="entry name" value="ABC1_TM_dom"/>
</dbReference>
<keyword evidence="2" id="KW-0813">Transport</keyword>
<dbReference type="InterPro" id="IPR003593">
    <property type="entry name" value="AAA+_ATPase"/>
</dbReference>
<evidence type="ECO:0000256" key="11">
    <source>
        <dbReference type="ARBA" id="ARBA00023136"/>
    </source>
</evidence>
<evidence type="ECO:0000313" key="20">
    <source>
        <dbReference type="Proteomes" id="UP000494252"/>
    </source>
</evidence>
<dbReference type="CDD" id="cd18587">
    <property type="entry name" value="ABC_6TM_LapB_like"/>
    <property type="match status" value="1"/>
</dbReference>
<dbReference type="SMART" id="SM00382">
    <property type="entry name" value="AAA"/>
    <property type="match status" value="1"/>
</dbReference>
<dbReference type="InterPro" id="IPR003439">
    <property type="entry name" value="ABC_transporter-like_ATP-bd"/>
</dbReference>
<dbReference type="GO" id="GO:0008233">
    <property type="term" value="F:peptidase activity"/>
    <property type="evidence" value="ECO:0007669"/>
    <property type="project" value="InterPro"/>
</dbReference>
<comment type="function">
    <text evidence="12">Involved in the export of calmodulin-sensitive adenylate cyclase-hemolysin (cyclolysin).</text>
</comment>
<sequence length="703" mass="77576">MMDTRLLQQRWLDAMLVVASHYRLGVSEETVRIGLVWQEGAAEENLLFGMARRVGLSLRFLPTERAKLDAWNLPAVVELTDGMVCVMTSIDGSGRVTSTVSGEGGVRTILHIDALNEKVRRVAILRPLQSAPDIRVDDYVKPYQKSWFWGIALKEWPRYVDVMVASLVANLLALAGVLFSTQVYDRVIPAQSEATLWVLFSGVLLAIAFEFVLRLARARISDSTGKRADLKITDVVFGHALRIRNEARPRSTGSFIAQLRELEQVRELMTSTTVGAAADLPFFFLFLVVMWLVAGQLVFVTLAAVPLLVIPGLLVQRPLARLSNEGTRESALRNAMLVETVQGIEDIKLLRAEEKFQSQWNEVNAVSASVSMKQRSIVNLLMTWTQEVQSIVYAVMLLIGSFMVMKGDMTTGTLVGASLLSSRMISPLAQLSGVFARWQQAKVARKGLDELMERPVDQATHERLVHRPSIAGNYTLERVSFKYGKDDRAPTLTVPRLEIRAGEKIALLGRMGAGKSTLLQVLAGLRSPQEGDVILDGTQLRLIDPADVRRDMALLGQRAQLFYGTIRENLKLGAPMASDEMVAAAMQMVGVLPFVQSRPKGLDELILEGGASLSGGQRQSLLLARTLLCDSQIVLLDEPTSSFDEGSERHVIQSMKSWLGSRTLVIATHRMPVLELVDRIIVLDGGRVVMDGSKEQVIGALSR</sequence>
<dbReference type="GO" id="GO:0006508">
    <property type="term" value="P:proteolysis"/>
    <property type="evidence" value="ECO:0007669"/>
    <property type="project" value="InterPro"/>
</dbReference>
<feature type="domain" description="ABC transporter" evidence="16">
    <location>
        <begin position="474"/>
        <end position="701"/>
    </location>
</feature>
<evidence type="ECO:0000256" key="15">
    <source>
        <dbReference type="SAM" id="Phobius"/>
    </source>
</evidence>
<evidence type="ECO:0000256" key="8">
    <source>
        <dbReference type="ARBA" id="ARBA00022801"/>
    </source>
</evidence>
<dbReference type="GO" id="GO:0005524">
    <property type="term" value="F:ATP binding"/>
    <property type="evidence" value="ECO:0007669"/>
    <property type="project" value="UniProtKB-KW"/>
</dbReference>
<dbReference type="EMBL" id="CADIKI010000012">
    <property type="protein sequence ID" value="CAB3796614.1"/>
    <property type="molecule type" value="Genomic_DNA"/>
</dbReference>
<evidence type="ECO:0000256" key="13">
    <source>
        <dbReference type="ARBA" id="ARBA00061173"/>
    </source>
</evidence>
<dbReference type="GO" id="GO:0031640">
    <property type="term" value="P:killing of cells of another organism"/>
    <property type="evidence" value="ECO:0007669"/>
    <property type="project" value="UniProtKB-KW"/>
</dbReference>
<keyword evidence="5 15" id="KW-0812">Transmembrane</keyword>
<dbReference type="InterPro" id="IPR005074">
    <property type="entry name" value="Peptidase_C39"/>
</dbReference>
<keyword evidence="7" id="KW-0547">Nucleotide-binding</keyword>
<dbReference type="Pfam" id="PF00664">
    <property type="entry name" value="ABC_membrane"/>
    <property type="match status" value="1"/>
</dbReference>
<feature type="domain" description="ABC transmembrane type-1" evidence="17">
    <location>
        <begin position="162"/>
        <end position="440"/>
    </location>
</feature>
<dbReference type="FunFam" id="3.40.50.300:FF:000299">
    <property type="entry name" value="ABC transporter ATP-binding protein/permease"/>
    <property type="match status" value="1"/>
</dbReference>
<evidence type="ECO:0000256" key="3">
    <source>
        <dbReference type="ARBA" id="ARBA00022475"/>
    </source>
</evidence>
<feature type="domain" description="Peptidase C39" evidence="18">
    <location>
        <begin position="8"/>
        <end position="126"/>
    </location>
</feature>
<gene>
    <name evidence="19" type="primary">ltxB_2</name>
    <name evidence="19" type="ORF">LMG27177_04065</name>
</gene>
<dbReference type="InterPro" id="IPR039421">
    <property type="entry name" value="Type_1_exporter"/>
</dbReference>
<dbReference type="AlphaFoldDB" id="A0A6J5GCX1"/>
<keyword evidence="20" id="KW-1185">Reference proteome</keyword>
<dbReference type="SUPFAM" id="SSF90123">
    <property type="entry name" value="ABC transporter transmembrane region"/>
    <property type="match status" value="1"/>
</dbReference>
<feature type="transmembrane region" description="Helical" evidence="15">
    <location>
        <begin position="196"/>
        <end position="216"/>
    </location>
</feature>
<evidence type="ECO:0000313" key="19">
    <source>
        <dbReference type="EMBL" id="CAB3796614.1"/>
    </source>
</evidence>
<keyword evidence="3" id="KW-1003">Cell membrane</keyword>
<keyword evidence="11 15" id="KW-0472">Membrane</keyword>
<dbReference type="Gene3D" id="3.90.70.10">
    <property type="entry name" value="Cysteine proteinases"/>
    <property type="match status" value="1"/>
</dbReference>
<keyword evidence="6" id="KW-0204">Cytolysis</keyword>
<evidence type="ECO:0000259" key="18">
    <source>
        <dbReference type="PROSITE" id="PS50990"/>
    </source>
</evidence>
<keyword evidence="10 15" id="KW-1133">Transmembrane helix</keyword>
<evidence type="ECO:0000256" key="4">
    <source>
        <dbReference type="ARBA" id="ARBA00022519"/>
    </source>
</evidence>
<reference evidence="19 20" key="1">
    <citation type="submission" date="2020-04" db="EMBL/GenBank/DDBJ databases">
        <authorList>
            <person name="De Canck E."/>
        </authorList>
    </citation>
    <scope>NUCLEOTIDE SEQUENCE [LARGE SCALE GENOMIC DNA]</scope>
    <source>
        <strain evidence="19 20">LMG 27177</strain>
    </source>
</reference>
<dbReference type="RefSeq" id="WP_246291050.1">
    <property type="nucleotide sequence ID" value="NZ_CADIKI010000012.1"/>
</dbReference>
<accession>A0A6J5GCX1</accession>
<evidence type="ECO:0000256" key="12">
    <source>
        <dbReference type="ARBA" id="ARBA00055355"/>
    </source>
</evidence>
<evidence type="ECO:0000256" key="9">
    <source>
        <dbReference type="ARBA" id="ARBA00022840"/>
    </source>
</evidence>
<dbReference type="InterPro" id="IPR017750">
    <property type="entry name" value="ATPase_T1SS"/>
</dbReference>
<dbReference type="PROSITE" id="PS50990">
    <property type="entry name" value="PEPTIDASE_C39"/>
    <property type="match status" value="1"/>
</dbReference>
<evidence type="ECO:0000256" key="1">
    <source>
        <dbReference type="ARBA" id="ARBA00004651"/>
    </source>
</evidence>
<dbReference type="PROSITE" id="PS50929">
    <property type="entry name" value="ABC_TM1F"/>
    <property type="match status" value="1"/>
</dbReference>
<feature type="transmembrane region" description="Helical" evidence="15">
    <location>
        <begin position="162"/>
        <end position="184"/>
    </location>
</feature>
<dbReference type="Gene3D" id="3.40.50.300">
    <property type="entry name" value="P-loop containing nucleotide triphosphate hydrolases"/>
    <property type="match status" value="1"/>
</dbReference>
<dbReference type="GO" id="GO:0016887">
    <property type="term" value="F:ATP hydrolysis activity"/>
    <property type="evidence" value="ECO:0007669"/>
    <property type="project" value="InterPro"/>
</dbReference>
<comment type="similarity">
    <text evidence="13">Belongs to the ABC transporter superfamily. Cyclolysin exporter (TC 3.A.1.109.2) family.</text>
</comment>
<dbReference type="Gene3D" id="1.20.1560.10">
    <property type="entry name" value="ABC transporter type 1, transmembrane domain"/>
    <property type="match status" value="1"/>
</dbReference>
<keyword evidence="4" id="KW-0997">Cell inner membrane</keyword>
<evidence type="ECO:0000256" key="6">
    <source>
        <dbReference type="ARBA" id="ARBA00022735"/>
    </source>
</evidence>
<evidence type="ECO:0000256" key="5">
    <source>
        <dbReference type="ARBA" id="ARBA00022692"/>
    </source>
</evidence>